<dbReference type="RefSeq" id="WP_112135516.1">
    <property type="nucleotide sequence ID" value="NZ_CP016181.1"/>
</dbReference>
<sequence>MWEEILPLKERGESREKNLNFLYKHKSRNIYVMDNHRAALWCWLQCLDQSKQYGLFHIDAHYDAACPDDEEFENLEKTKPFHELTLHEYLSLKAYNSRPSHELFSIDWANYLSIFGKKYPNMIKNGAFKVATQKIDKADGPTIQNWKEEDEIDLKDLPSQIKALESNNEQWILNIDLDFLVRCDANELIYKFDDEYLKEFARAIEGMFLKNKVACLIVSAQQTTP</sequence>
<dbReference type="Proteomes" id="UP000249898">
    <property type="component" value="Chromosome"/>
</dbReference>
<evidence type="ECO:0008006" key="3">
    <source>
        <dbReference type="Google" id="ProtNLM"/>
    </source>
</evidence>
<evidence type="ECO:0000313" key="2">
    <source>
        <dbReference type="Proteomes" id="UP000249898"/>
    </source>
</evidence>
<gene>
    <name evidence="1" type="ORF">A8139_02870</name>
</gene>
<dbReference type="EMBL" id="CP016181">
    <property type="protein sequence ID" value="AWX99057.1"/>
    <property type="molecule type" value="Genomic_DNA"/>
</dbReference>
<accession>A0A2Z4PNA0</accession>
<protein>
    <recommendedName>
        <fullName evidence="3">Arginase</fullName>
    </recommendedName>
</protein>
<dbReference type="OrthoDB" id="1240928at2"/>
<dbReference type="AlphaFoldDB" id="A0A2Z4PNA0"/>
<dbReference type="InterPro" id="IPR024131">
    <property type="entry name" value="UPF0489"/>
</dbReference>
<evidence type="ECO:0000313" key="1">
    <source>
        <dbReference type="EMBL" id="AWX99057.1"/>
    </source>
</evidence>
<proteinExistence type="predicted"/>
<name>A0A2Z4PNA0_9GAMM</name>
<organism evidence="1 2">
    <name type="scientific">Marinomonas primoryensis</name>
    <dbReference type="NCBI Taxonomy" id="178399"/>
    <lineage>
        <taxon>Bacteria</taxon>
        <taxon>Pseudomonadati</taxon>
        <taxon>Pseudomonadota</taxon>
        <taxon>Gammaproteobacteria</taxon>
        <taxon>Oceanospirillales</taxon>
        <taxon>Oceanospirillaceae</taxon>
        <taxon>Marinomonas</taxon>
    </lineage>
</organism>
<reference evidence="1 2" key="1">
    <citation type="submission" date="2016-06" db="EMBL/GenBank/DDBJ databases">
        <title>The sequenced genome of the ice-adhering bacterium Marinomonas primoryensis, from Antarctica.</title>
        <authorList>
            <person name="Graham L."/>
            <person name="Vance T.D.R."/>
            <person name="Davies P.L."/>
        </authorList>
    </citation>
    <scope>NUCLEOTIDE SEQUENCE [LARGE SCALE GENOMIC DNA]</scope>
    <source>
        <strain evidence="1 2">AceL</strain>
    </source>
</reference>
<dbReference type="Pfam" id="PF12640">
    <property type="entry name" value="UPF0489"/>
    <property type="match status" value="1"/>
</dbReference>